<keyword evidence="4" id="KW-0479">Metal-binding</keyword>
<dbReference type="Gene3D" id="3.30.565.10">
    <property type="entry name" value="Histidine kinase-like ATPase, C-terminal domain"/>
    <property type="match status" value="1"/>
</dbReference>
<evidence type="ECO:0000256" key="9">
    <source>
        <dbReference type="ARBA" id="ARBA00022842"/>
    </source>
</evidence>
<dbReference type="PANTHER" id="PTHR43156">
    <property type="entry name" value="STAGE II SPORULATION PROTEIN E-RELATED"/>
    <property type="match status" value="1"/>
</dbReference>
<evidence type="ECO:0000256" key="14">
    <source>
        <dbReference type="ARBA" id="ARBA00075117"/>
    </source>
</evidence>
<protein>
    <recommendedName>
        <fullName evidence="1">protein-serine/threonine phosphatase</fullName>
        <ecNumber evidence="1">3.1.3.16</ecNumber>
    </recommendedName>
    <alternativeName>
        <fullName evidence="15">Protein-serine/threonine phosphatase</fullName>
    </alternativeName>
    <alternativeName>
        <fullName evidence="14">Serine/threonine-protein kinase</fullName>
    </alternativeName>
</protein>
<dbReference type="InterPro" id="IPR003018">
    <property type="entry name" value="GAF"/>
</dbReference>
<dbReference type="SUPFAM" id="SSF81606">
    <property type="entry name" value="PP2C-like"/>
    <property type="match status" value="1"/>
</dbReference>
<dbReference type="InterPro" id="IPR000014">
    <property type="entry name" value="PAS"/>
</dbReference>
<dbReference type="EMBL" id="SUMC01000037">
    <property type="protein sequence ID" value="TKA06551.1"/>
    <property type="molecule type" value="Genomic_DNA"/>
</dbReference>
<dbReference type="AlphaFoldDB" id="A0A4U0SFL2"/>
<dbReference type="PROSITE" id="PS50113">
    <property type="entry name" value="PAC"/>
    <property type="match status" value="1"/>
</dbReference>
<gene>
    <name evidence="17" type="ORF">FCI23_31240</name>
</gene>
<keyword evidence="7" id="KW-0378">Hydrolase</keyword>
<evidence type="ECO:0000256" key="1">
    <source>
        <dbReference type="ARBA" id="ARBA00013081"/>
    </source>
</evidence>
<dbReference type="CDD" id="cd16936">
    <property type="entry name" value="HATPase_RsbW-like"/>
    <property type="match status" value="1"/>
</dbReference>
<dbReference type="GO" id="GO:0046872">
    <property type="term" value="F:metal ion binding"/>
    <property type="evidence" value="ECO:0007669"/>
    <property type="project" value="UniProtKB-KW"/>
</dbReference>
<dbReference type="FunFam" id="3.60.40.10:FF:000005">
    <property type="entry name" value="Serine/threonine protein phosphatase"/>
    <property type="match status" value="1"/>
</dbReference>
<dbReference type="OrthoDB" id="118142at2"/>
<proteinExistence type="predicted"/>
<dbReference type="GO" id="GO:0004722">
    <property type="term" value="F:protein serine/threonine phosphatase activity"/>
    <property type="evidence" value="ECO:0007669"/>
    <property type="project" value="UniProtKB-EC"/>
</dbReference>
<dbReference type="InterPro" id="IPR036890">
    <property type="entry name" value="HATPase_C_sf"/>
</dbReference>
<sequence>MAYQEEWTVTEHVLGAWPAPAAAYLDLNNLGGFDWDLDRGRVHLDPPGLRVLGLAPADHDGDPRNLLSRLAPTEADRLRREVAQALGNGHASWSVHFRLTRHDGILSWIHARGRIIRDATGSPCRVIGIVNDATDDLDRAAACLREDEERPRQSDLVMEVTASLAEAVTVRDVTAALIDSRRVSRLGIVSLFLGLVEGGRVHVVAEGKSDSFVPELQYTRIDDNFPMSEVVRTQEPRFITSKEAFARRYPKIWPFLEPLDASAAAYLPLIAQGRPIGALGLLYRNKHSFAVQERDLLIALSGSIAQSLQRAMLFDQEHDIAQGLQTAMLPRSIPEVPGTRIAVRYRSARLARDVGGDWYDVVALPGGRVAAVIGDVQGHDTHAAAVMGQLRIALRAYAAEGHPPATVMARASAFLTELDTDRFATCLYAQIDPATGATAIVRAGHISPMLRHADGTCSQPAVAGGLPLGLAGRLDDAGFPVTTTEIGPGEMLLMFSDGLVERPGADLDDGLKLLADALRDGPDDIQLLADQLCEAVGDQGSDDDMALLLLRRDFDGSPTPARRLRHHIGPGDPKALATARTMIHQALDIWELPERADDTVLAADELITNALVHTDGGAVLNVRLLPGATARLRVEVHDLGGNWPRRREAGDGEVSGRGLLLVSQLADAWGVEPHGGGKVVWCEFRTAQPR</sequence>
<keyword evidence="3" id="KW-0808">Transferase</keyword>
<dbReference type="SUPFAM" id="SSF55785">
    <property type="entry name" value="PYP-like sensor domain (PAS domain)"/>
    <property type="match status" value="1"/>
</dbReference>
<evidence type="ECO:0000256" key="13">
    <source>
        <dbReference type="ARBA" id="ARBA00056274"/>
    </source>
</evidence>
<evidence type="ECO:0000256" key="7">
    <source>
        <dbReference type="ARBA" id="ARBA00022801"/>
    </source>
</evidence>
<evidence type="ECO:0000256" key="3">
    <source>
        <dbReference type="ARBA" id="ARBA00022679"/>
    </source>
</evidence>
<dbReference type="Pfam" id="PF07228">
    <property type="entry name" value="SpoIIE"/>
    <property type="match status" value="1"/>
</dbReference>
<feature type="domain" description="PAC" evidence="16">
    <location>
        <begin position="93"/>
        <end position="145"/>
    </location>
</feature>
<evidence type="ECO:0000259" key="16">
    <source>
        <dbReference type="PROSITE" id="PS50113"/>
    </source>
</evidence>
<dbReference type="InterPro" id="IPR029016">
    <property type="entry name" value="GAF-like_dom_sf"/>
</dbReference>
<keyword evidence="9" id="KW-0460">Magnesium</keyword>
<evidence type="ECO:0000256" key="15">
    <source>
        <dbReference type="ARBA" id="ARBA00081350"/>
    </source>
</evidence>
<comment type="caution">
    <text evidence="17">The sequence shown here is derived from an EMBL/GenBank/DDBJ whole genome shotgun (WGS) entry which is preliminary data.</text>
</comment>
<keyword evidence="6" id="KW-0418">Kinase</keyword>
<dbReference type="SUPFAM" id="SSF55781">
    <property type="entry name" value="GAF domain-like"/>
    <property type="match status" value="1"/>
</dbReference>
<dbReference type="GO" id="GO:0016301">
    <property type="term" value="F:kinase activity"/>
    <property type="evidence" value="ECO:0007669"/>
    <property type="project" value="UniProtKB-KW"/>
</dbReference>
<dbReference type="InterPro" id="IPR036457">
    <property type="entry name" value="PPM-type-like_dom_sf"/>
</dbReference>
<dbReference type="RefSeq" id="WP_136727323.1">
    <property type="nucleotide sequence ID" value="NZ_SUMC01000037.1"/>
</dbReference>
<dbReference type="Gene3D" id="3.60.40.10">
    <property type="entry name" value="PPM-type phosphatase domain"/>
    <property type="match status" value="1"/>
</dbReference>
<dbReference type="Pfam" id="PF13185">
    <property type="entry name" value="GAF_2"/>
    <property type="match status" value="1"/>
</dbReference>
<dbReference type="InterPro" id="IPR001932">
    <property type="entry name" value="PPM-type_phosphatase-like_dom"/>
</dbReference>
<dbReference type="Gene3D" id="3.30.450.40">
    <property type="match status" value="1"/>
</dbReference>
<evidence type="ECO:0000256" key="12">
    <source>
        <dbReference type="ARBA" id="ARBA00047761"/>
    </source>
</evidence>
<keyword evidence="5" id="KW-0547">Nucleotide-binding</keyword>
<dbReference type="GO" id="GO:0005524">
    <property type="term" value="F:ATP binding"/>
    <property type="evidence" value="ECO:0007669"/>
    <property type="project" value="UniProtKB-KW"/>
</dbReference>
<keyword evidence="2" id="KW-0597">Phosphoprotein</keyword>
<dbReference type="SMART" id="SM00331">
    <property type="entry name" value="PP2C_SIG"/>
    <property type="match status" value="1"/>
</dbReference>
<name>A0A4U0SFL2_9ACTN</name>
<dbReference type="InterPro" id="IPR000700">
    <property type="entry name" value="PAS-assoc_C"/>
</dbReference>
<dbReference type="Gene3D" id="3.30.450.20">
    <property type="entry name" value="PAS domain"/>
    <property type="match status" value="1"/>
</dbReference>
<evidence type="ECO:0000256" key="2">
    <source>
        <dbReference type="ARBA" id="ARBA00022553"/>
    </source>
</evidence>
<dbReference type="InterPro" id="IPR013655">
    <property type="entry name" value="PAS_fold_3"/>
</dbReference>
<dbReference type="InterPro" id="IPR035965">
    <property type="entry name" value="PAS-like_dom_sf"/>
</dbReference>
<dbReference type="CDD" id="cd00130">
    <property type="entry name" value="PAS"/>
    <property type="match status" value="1"/>
</dbReference>
<evidence type="ECO:0000313" key="18">
    <source>
        <dbReference type="Proteomes" id="UP000305778"/>
    </source>
</evidence>
<evidence type="ECO:0000256" key="11">
    <source>
        <dbReference type="ARBA" id="ARBA00023211"/>
    </source>
</evidence>
<dbReference type="Pfam" id="PF13581">
    <property type="entry name" value="HATPase_c_2"/>
    <property type="match status" value="1"/>
</dbReference>
<reference evidence="17 18" key="1">
    <citation type="submission" date="2019-04" db="EMBL/GenBank/DDBJ databases">
        <title>Streptomyces oryziradicis sp. nov., a novel actinomycete isolated from rhizosphere soil of rice (Oryza sativa L.).</title>
        <authorList>
            <person name="Li C."/>
        </authorList>
    </citation>
    <scope>NUCLEOTIDE SEQUENCE [LARGE SCALE GENOMIC DNA]</scope>
    <source>
        <strain evidence="17 18">NEAU-C40</strain>
    </source>
</reference>
<evidence type="ECO:0000313" key="17">
    <source>
        <dbReference type="EMBL" id="TKA06551.1"/>
    </source>
</evidence>
<evidence type="ECO:0000256" key="4">
    <source>
        <dbReference type="ARBA" id="ARBA00022723"/>
    </source>
</evidence>
<comment type="function">
    <text evidence="13">Primarily acts as an independent SigF regulator that is sensitive to the osmosensory signal, mediating the cross talk of PknD with the SigF regulon. Possesses both phosphatase and kinase activities. The kinase domain functions as a classic anti-sigma factor-like kinase to phosphorylate the anti-anti-sigma factor domain at the canonical regulatory site, and the phosphatase domain antagonizes this activity.</text>
</comment>
<evidence type="ECO:0000256" key="6">
    <source>
        <dbReference type="ARBA" id="ARBA00022777"/>
    </source>
</evidence>
<dbReference type="SUPFAM" id="SSF55874">
    <property type="entry name" value="ATPase domain of HSP90 chaperone/DNA topoisomerase II/histidine kinase"/>
    <property type="match status" value="1"/>
</dbReference>
<dbReference type="Pfam" id="PF08447">
    <property type="entry name" value="PAS_3"/>
    <property type="match status" value="1"/>
</dbReference>
<keyword evidence="8" id="KW-0067">ATP-binding</keyword>
<keyword evidence="10" id="KW-0904">Protein phosphatase</keyword>
<dbReference type="Proteomes" id="UP000305778">
    <property type="component" value="Unassembled WGS sequence"/>
</dbReference>
<dbReference type="EC" id="3.1.3.16" evidence="1"/>
<evidence type="ECO:0000256" key="10">
    <source>
        <dbReference type="ARBA" id="ARBA00022912"/>
    </source>
</evidence>
<dbReference type="PANTHER" id="PTHR43156:SF2">
    <property type="entry name" value="STAGE II SPORULATION PROTEIN E"/>
    <property type="match status" value="1"/>
</dbReference>
<organism evidence="17 18">
    <name type="scientific">Actinacidiphila oryziradicis</name>
    <dbReference type="NCBI Taxonomy" id="2571141"/>
    <lineage>
        <taxon>Bacteria</taxon>
        <taxon>Bacillati</taxon>
        <taxon>Actinomycetota</taxon>
        <taxon>Actinomycetes</taxon>
        <taxon>Kitasatosporales</taxon>
        <taxon>Streptomycetaceae</taxon>
        <taxon>Actinacidiphila</taxon>
    </lineage>
</organism>
<evidence type="ECO:0000256" key="5">
    <source>
        <dbReference type="ARBA" id="ARBA00022741"/>
    </source>
</evidence>
<dbReference type="InterPro" id="IPR003594">
    <property type="entry name" value="HATPase_dom"/>
</dbReference>
<accession>A0A4U0SFL2</accession>
<dbReference type="InterPro" id="IPR052016">
    <property type="entry name" value="Bact_Sigma-Reg"/>
</dbReference>
<evidence type="ECO:0000256" key="8">
    <source>
        <dbReference type="ARBA" id="ARBA00022840"/>
    </source>
</evidence>
<keyword evidence="11" id="KW-0464">Manganese</keyword>
<keyword evidence="18" id="KW-1185">Reference proteome</keyword>
<dbReference type="Gene3D" id="2.10.70.100">
    <property type="match status" value="1"/>
</dbReference>
<comment type="catalytic activity">
    <reaction evidence="12">
        <text>O-phospho-L-seryl-[protein] + H2O = L-seryl-[protein] + phosphate</text>
        <dbReference type="Rhea" id="RHEA:20629"/>
        <dbReference type="Rhea" id="RHEA-COMP:9863"/>
        <dbReference type="Rhea" id="RHEA-COMP:11604"/>
        <dbReference type="ChEBI" id="CHEBI:15377"/>
        <dbReference type="ChEBI" id="CHEBI:29999"/>
        <dbReference type="ChEBI" id="CHEBI:43474"/>
        <dbReference type="ChEBI" id="CHEBI:83421"/>
        <dbReference type="EC" id="3.1.3.16"/>
    </reaction>
</comment>